<proteinExistence type="predicted"/>
<evidence type="ECO:0000259" key="2">
    <source>
        <dbReference type="Pfam" id="PF14632"/>
    </source>
</evidence>
<dbReference type="PANTHER" id="PTHR10145">
    <property type="entry name" value="TRANSCRIPTION ELONGATION FACTOR SPT6"/>
    <property type="match status" value="1"/>
</dbReference>
<dbReference type="InterPro" id="IPR028083">
    <property type="entry name" value="Spt6_acidic_N_dom"/>
</dbReference>
<organism evidence="3 4">
    <name type="scientific">Caerostris extrusa</name>
    <name type="common">Bark spider</name>
    <name type="synonym">Caerostris bankana</name>
    <dbReference type="NCBI Taxonomy" id="172846"/>
    <lineage>
        <taxon>Eukaryota</taxon>
        <taxon>Metazoa</taxon>
        <taxon>Ecdysozoa</taxon>
        <taxon>Arthropoda</taxon>
        <taxon>Chelicerata</taxon>
        <taxon>Arachnida</taxon>
        <taxon>Araneae</taxon>
        <taxon>Araneomorphae</taxon>
        <taxon>Entelegynae</taxon>
        <taxon>Araneoidea</taxon>
        <taxon>Araneidae</taxon>
        <taxon>Caerostris</taxon>
    </lineage>
</organism>
<dbReference type="EMBL" id="BPLR01016320">
    <property type="protein sequence ID" value="GIY83004.1"/>
    <property type="molecule type" value="Genomic_DNA"/>
</dbReference>
<keyword evidence="3" id="KW-0251">Elongation factor</keyword>
<feature type="region of interest" description="Disordered" evidence="1">
    <location>
        <begin position="96"/>
        <end position="156"/>
    </location>
</feature>
<sequence length="156" mass="18420">MLASRNTNRSETKSMLTKEQILERHLFQASNEEKLREEMKDLINDDVEEEDSDIEIGSKRKKRLDFNDVLEDEDYDLLEENLGVKVQRKKKFKRLRRIEDEESDDMDAEDDNSRLPTYDTQDVLEESEGESDESDFIVDDDGQPISKGKEEIHQIY</sequence>
<evidence type="ECO:0000313" key="4">
    <source>
        <dbReference type="Proteomes" id="UP001054945"/>
    </source>
</evidence>
<dbReference type="GO" id="GO:0042393">
    <property type="term" value="F:histone binding"/>
    <property type="evidence" value="ECO:0007669"/>
    <property type="project" value="TreeGrafter"/>
</dbReference>
<dbReference type="GO" id="GO:0140673">
    <property type="term" value="P:transcription elongation-coupled chromatin remodeling"/>
    <property type="evidence" value="ECO:0007669"/>
    <property type="project" value="InterPro"/>
</dbReference>
<feature type="compositionally biased region" description="Acidic residues" evidence="1">
    <location>
        <begin position="100"/>
        <end position="110"/>
    </location>
</feature>
<dbReference type="GO" id="GO:0034728">
    <property type="term" value="P:nucleosome organization"/>
    <property type="evidence" value="ECO:0007669"/>
    <property type="project" value="TreeGrafter"/>
</dbReference>
<evidence type="ECO:0000256" key="1">
    <source>
        <dbReference type="SAM" id="MobiDB-lite"/>
    </source>
</evidence>
<protein>
    <submittedName>
        <fullName evidence="3">Transcription elongation factor spt6</fullName>
    </submittedName>
</protein>
<accession>A0AAV4WL76</accession>
<keyword evidence="3" id="KW-0648">Protein biosynthesis</keyword>
<keyword evidence="4" id="KW-1185">Reference proteome</keyword>
<dbReference type="Proteomes" id="UP001054945">
    <property type="component" value="Unassembled WGS sequence"/>
</dbReference>
<dbReference type="PANTHER" id="PTHR10145:SF6">
    <property type="entry name" value="TRANSCRIPTION ELONGATION FACTOR SPT6"/>
    <property type="match status" value="1"/>
</dbReference>
<dbReference type="GO" id="GO:0008023">
    <property type="term" value="C:transcription elongation factor complex"/>
    <property type="evidence" value="ECO:0007669"/>
    <property type="project" value="TreeGrafter"/>
</dbReference>
<comment type="caution">
    <text evidence="3">The sequence shown here is derived from an EMBL/GenBank/DDBJ whole genome shotgun (WGS) entry which is preliminary data.</text>
</comment>
<dbReference type="InterPro" id="IPR017072">
    <property type="entry name" value="TF_Spt6"/>
</dbReference>
<gene>
    <name evidence="3" type="primary">SUPT6H</name>
    <name evidence="3" type="ORF">CEXT_246701</name>
</gene>
<evidence type="ECO:0000313" key="3">
    <source>
        <dbReference type="EMBL" id="GIY83004.1"/>
    </source>
</evidence>
<dbReference type="GO" id="GO:0003746">
    <property type="term" value="F:translation elongation factor activity"/>
    <property type="evidence" value="ECO:0007669"/>
    <property type="project" value="UniProtKB-KW"/>
</dbReference>
<feature type="domain" description="Spt6 acidic N-terminal" evidence="2">
    <location>
        <begin position="31"/>
        <end position="101"/>
    </location>
</feature>
<dbReference type="GO" id="GO:0031491">
    <property type="term" value="F:nucleosome binding"/>
    <property type="evidence" value="ECO:0007669"/>
    <property type="project" value="TreeGrafter"/>
</dbReference>
<reference evidence="3 4" key="1">
    <citation type="submission" date="2021-06" db="EMBL/GenBank/DDBJ databases">
        <title>Caerostris extrusa draft genome.</title>
        <authorList>
            <person name="Kono N."/>
            <person name="Arakawa K."/>
        </authorList>
    </citation>
    <scope>NUCLEOTIDE SEQUENCE [LARGE SCALE GENOMIC DNA]</scope>
</reference>
<feature type="compositionally biased region" description="Basic and acidic residues" evidence="1">
    <location>
        <begin position="147"/>
        <end position="156"/>
    </location>
</feature>
<name>A0AAV4WL76_CAEEX</name>
<dbReference type="AlphaFoldDB" id="A0AAV4WL76"/>
<feature type="compositionally biased region" description="Acidic residues" evidence="1">
    <location>
        <begin position="122"/>
        <end position="142"/>
    </location>
</feature>
<dbReference type="Pfam" id="PF14632">
    <property type="entry name" value="SPT6_acidic"/>
    <property type="match status" value="1"/>
</dbReference>